<dbReference type="EMBL" id="QVLU01000050">
    <property type="protein sequence ID" value="RGE61898.1"/>
    <property type="molecule type" value="Genomic_DNA"/>
</dbReference>
<organism evidence="1 2">
    <name type="scientific">Eisenbergiella massiliensis</name>
    <dbReference type="NCBI Taxonomy" id="1720294"/>
    <lineage>
        <taxon>Bacteria</taxon>
        <taxon>Bacillati</taxon>
        <taxon>Bacillota</taxon>
        <taxon>Clostridia</taxon>
        <taxon>Lachnospirales</taxon>
        <taxon>Lachnospiraceae</taxon>
        <taxon>Eisenbergiella</taxon>
    </lineage>
</organism>
<evidence type="ECO:0000313" key="2">
    <source>
        <dbReference type="Proteomes" id="UP000261166"/>
    </source>
</evidence>
<reference evidence="1 2" key="1">
    <citation type="submission" date="2018-08" db="EMBL/GenBank/DDBJ databases">
        <title>A genome reference for cultivated species of the human gut microbiota.</title>
        <authorList>
            <person name="Zou Y."/>
            <person name="Xue W."/>
            <person name="Luo G."/>
        </authorList>
    </citation>
    <scope>NUCLEOTIDE SEQUENCE [LARGE SCALE GENOMIC DNA]</scope>
    <source>
        <strain evidence="1 2">AF26-4BH</strain>
    </source>
</reference>
<comment type="caution">
    <text evidence="1">The sequence shown here is derived from an EMBL/GenBank/DDBJ whole genome shotgun (WGS) entry which is preliminary data.</text>
</comment>
<sequence length="60" mass="7244">MELLNKNSEYFPQFYKYYIYQTNEVKYLTASAADKFRGIWPRGSHRMDMRVCPAGRCLRE</sequence>
<proteinExistence type="predicted"/>
<dbReference type="AlphaFoldDB" id="A0A3E3I7A0"/>
<accession>A0A3E3I7A0</accession>
<gene>
    <name evidence="1" type="ORF">DWY69_29075</name>
</gene>
<dbReference type="Proteomes" id="UP000261166">
    <property type="component" value="Unassembled WGS sequence"/>
</dbReference>
<name>A0A3E3I7A0_9FIRM</name>
<evidence type="ECO:0000313" key="1">
    <source>
        <dbReference type="EMBL" id="RGE61898.1"/>
    </source>
</evidence>
<protein>
    <submittedName>
        <fullName evidence="1">Uncharacterized protein</fullName>
    </submittedName>
</protein>